<keyword evidence="1" id="KW-0472">Membrane</keyword>
<feature type="transmembrane region" description="Helical" evidence="1">
    <location>
        <begin position="164"/>
        <end position="182"/>
    </location>
</feature>
<evidence type="ECO:0000313" key="3">
    <source>
        <dbReference type="Proteomes" id="UP001499841"/>
    </source>
</evidence>
<evidence type="ECO:0000313" key="2">
    <source>
        <dbReference type="EMBL" id="GAA3509618.1"/>
    </source>
</evidence>
<evidence type="ECO:0000256" key="1">
    <source>
        <dbReference type="SAM" id="Phobius"/>
    </source>
</evidence>
<dbReference type="RefSeq" id="WP_345044392.1">
    <property type="nucleotide sequence ID" value="NZ_BAABBA010000025.1"/>
</dbReference>
<feature type="transmembrane region" description="Helical" evidence="1">
    <location>
        <begin position="188"/>
        <end position="205"/>
    </location>
</feature>
<organism evidence="2 3">
    <name type="scientific">Georgenia daeguensis</name>
    <dbReference type="NCBI Taxonomy" id="908355"/>
    <lineage>
        <taxon>Bacteria</taxon>
        <taxon>Bacillati</taxon>
        <taxon>Actinomycetota</taxon>
        <taxon>Actinomycetes</taxon>
        <taxon>Micrococcales</taxon>
        <taxon>Bogoriellaceae</taxon>
        <taxon>Georgenia</taxon>
    </lineage>
</organism>
<gene>
    <name evidence="2" type="ORF">GCM10022262_36360</name>
</gene>
<keyword evidence="3" id="KW-1185">Reference proteome</keyword>
<evidence type="ECO:0008006" key="4">
    <source>
        <dbReference type="Google" id="ProtNLM"/>
    </source>
</evidence>
<accession>A0ABP6UJR0</accession>
<feature type="transmembrane region" description="Helical" evidence="1">
    <location>
        <begin position="472"/>
        <end position="496"/>
    </location>
</feature>
<feature type="transmembrane region" description="Helical" evidence="1">
    <location>
        <begin position="345"/>
        <end position="366"/>
    </location>
</feature>
<proteinExistence type="predicted"/>
<feature type="transmembrane region" description="Helical" evidence="1">
    <location>
        <begin position="136"/>
        <end position="157"/>
    </location>
</feature>
<keyword evidence="1" id="KW-0812">Transmembrane</keyword>
<feature type="transmembrane region" description="Helical" evidence="1">
    <location>
        <begin position="373"/>
        <end position="392"/>
    </location>
</feature>
<keyword evidence="1" id="KW-1133">Transmembrane helix</keyword>
<comment type="caution">
    <text evidence="2">The sequence shown here is derived from an EMBL/GenBank/DDBJ whole genome shotgun (WGS) entry which is preliminary data.</text>
</comment>
<dbReference type="Pfam" id="PF09913">
    <property type="entry name" value="DUF2142"/>
    <property type="match status" value="1"/>
</dbReference>
<feature type="transmembrane region" description="Helical" evidence="1">
    <location>
        <begin position="263"/>
        <end position="283"/>
    </location>
</feature>
<sequence length="516" mass="55601">MPRWKPLLIPARRWSILLAPVLLLLTLLSWSVASPVGSSPDEDFHLASIWCGRGEREGVCEPGATEVQQAVPAPVAGGICYALEPSLSAECYEERMDAPVEELVSTGRGNFTSIYPAGFYWGNSWLVGENVEASVIAMRALNVLLVVGVLTALYALLPHRRRNALALAVAVTIIPLGAFLVASINPSGWAIFAALAVFAGLSGFFETEGRRRYALGAVTLVAAFMGTGSRADSAAYVVVAAVAATFLHWWRPAPDRWWRPGRLRWRDLAAPALVLLMAAAFFLGSRQSRALNSGNTISAAMEDPTTETPGKLGLGKLLWDNGMNIPSIWAGVFGSWDLGWLDTEMPAFVGVGGLVVFGAVMFAALPHVSRRDGLVLAGILGLLWLLPMVLLFRSNAPVGGSVQPRYLLPLIALFAVVALWRSAPGRRLSRGQVALVVLTLALANSFAMHNNIRRYVTGDDVTGFNLNALPEWWWGGPVSPMLVWFAGSVAFAGFLVTLVSRTGAWDWAVDGDVRTR</sequence>
<feature type="transmembrane region" description="Helical" evidence="1">
    <location>
        <begin position="433"/>
        <end position="452"/>
    </location>
</feature>
<protein>
    <recommendedName>
        <fullName evidence="4">DUF2142 domain-containing protein</fullName>
    </recommendedName>
</protein>
<feature type="transmembrane region" description="Helical" evidence="1">
    <location>
        <begin position="404"/>
        <end position="421"/>
    </location>
</feature>
<feature type="transmembrane region" description="Helical" evidence="1">
    <location>
        <begin position="212"/>
        <end position="228"/>
    </location>
</feature>
<reference evidence="3" key="1">
    <citation type="journal article" date="2019" name="Int. J. Syst. Evol. Microbiol.">
        <title>The Global Catalogue of Microorganisms (GCM) 10K type strain sequencing project: providing services to taxonomists for standard genome sequencing and annotation.</title>
        <authorList>
            <consortium name="The Broad Institute Genomics Platform"/>
            <consortium name="The Broad Institute Genome Sequencing Center for Infectious Disease"/>
            <person name="Wu L."/>
            <person name="Ma J."/>
        </authorList>
    </citation>
    <scope>NUCLEOTIDE SEQUENCE [LARGE SCALE GENOMIC DNA]</scope>
    <source>
        <strain evidence="3">JCM 17459</strain>
    </source>
</reference>
<dbReference type="InterPro" id="IPR018674">
    <property type="entry name" value="DUF2142_membrane"/>
</dbReference>
<dbReference type="EMBL" id="BAABBA010000025">
    <property type="protein sequence ID" value="GAA3509618.1"/>
    <property type="molecule type" value="Genomic_DNA"/>
</dbReference>
<dbReference type="Proteomes" id="UP001499841">
    <property type="component" value="Unassembled WGS sequence"/>
</dbReference>
<name>A0ABP6UJR0_9MICO</name>
<feature type="transmembrane region" description="Helical" evidence="1">
    <location>
        <begin position="234"/>
        <end position="251"/>
    </location>
</feature>